<dbReference type="AlphaFoldDB" id="A0ABD6D3I4"/>
<dbReference type="RefSeq" id="WP_256394278.1">
    <property type="nucleotide sequence ID" value="NZ_JANHDJ010000001.1"/>
</dbReference>
<dbReference type="PANTHER" id="PTHR42200:SF2">
    <property type="entry name" value="ARCHAEAL FLAGELLA-RELATED PROTEIN F"/>
    <property type="match status" value="1"/>
</dbReference>
<keyword evidence="1" id="KW-0472">Membrane</keyword>
<dbReference type="Proteomes" id="UP001597052">
    <property type="component" value="Unassembled WGS sequence"/>
</dbReference>
<proteinExistence type="predicted"/>
<feature type="transmembrane region" description="Helical" evidence="1">
    <location>
        <begin position="6"/>
        <end position="27"/>
    </location>
</feature>
<dbReference type="InterPro" id="IPR002774">
    <property type="entry name" value="Flagellin_arc-type"/>
</dbReference>
<keyword evidence="1" id="KW-1133">Transmembrane helix</keyword>
<keyword evidence="3" id="KW-1185">Reference proteome</keyword>
<accession>A0ABD6D3I4</accession>
<organism evidence="2 3">
    <name type="scientific">Halohasta litorea</name>
    <dbReference type="NCBI Taxonomy" id="869891"/>
    <lineage>
        <taxon>Archaea</taxon>
        <taxon>Methanobacteriati</taxon>
        <taxon>Methanobacteriota</taxon>
        <taxon>Stenosarchaea group</taxon>
        <taxon>Halobacteria</taxon>
        <taxon>Halobacteriales</taxon>
        <taxon>Haloferacaceae</taxon>
        <taxon>Halohasta</taxon>
    </lineage>
</organism>
<name>A0ABD6D3I4_9EURY</name>
<evidence type="ECO:0000313" key="2">
    <source>
        <dbReference type="EMBL" id="MFD1640573.1"/>
    </source>
</evidence>
<protein>
    <recommendedName>
        <fullName evidence="4">Flagellar protein FlaF</fullName>
    </recommendedName>
</protein>
<dbReference type="PANTHER" id="PTHR42200">
    <property type="entry name" value="ARCHAEAL FLAGELLA-RELATED PROTEIN F-RELATED"/>
    <property type="match status" value="1"/>
</dbReference>
<evidence type="ECO:0000313" key="3">
    <source>
        <dbReference type="Proteomes" id="UP001597052"/>
    </source>
</evidence>
<keyword evidence="1" id="KW-0812">Transmembrane</keyword>
<sequence>MGFSVSASTAIIFAGVFLAIGVLYPAVSNGYERVTDAEIDRDDAHLDMRNTDINITSVSSSAITVRNEGSTSLDADEIDLVVDGEYRPRDDYTTSVDSDPDTGLWLPGESLTIDGLSASNRIKLVTDHGVSVTGVV</sequence>
<gene>
    <name evidence="2" type="ORF">ACFSBW_01615</name>
</gene>
<evidence type="ECO:0000256" key="1">
    <source>
        <dbReference type="SAM" id="Phobius"/>
    </source>
</evidence>
<reference evidence="2 3" key="1">
    <citation type="journal article" date="2019" name="Int. J. Syst. Evol. Microbiol.">
        <title>The Global Catalogue of Microorganisms (GCM) 10K type strain sequencing project: providing services to taxonomists for standard genome sequencing and annotation.</title>
        <authorList>
            <consortium name="The Broad Institute Genomics Platform"/>
            <consortium name="The Broad Institute Genome Sequencing Center for Infectious Disease"/>
            <person name="Wu L."/>
            <person name="Ma J."/>
        </authorList>
    </citation>
    <scope>NUCLEOTIDE SEQUENCE [LARGE SCALE GENOMIC DNA]</scope>
    <source>
        <strain evidence="2 3">CGMCC 1.10593</strain>
    </source>
</reference>
<evidence type="ECO:0008006" key="4">
    <source>
        <dbReference type="Google" id="ProtNLM"/>
    </source>
</evidence>
<comment type="caution">
    <text evidence="2">The sequence shown here is derived from an EMBL/GenBank/DDBJ whole genome shotgun (WGS) entry which is preliminary data.</text>
</comment>
<dbReference type="EMBL" id="JBHUDM010000001">
    <property type="protein sequence ID" value="MFD1640573.1"/>
    <property type="molecule type" value="Genomic_DNA"/>
</dbReference>